<dbReference type="SUPFAM" id="SSF52540">
    <property type="entry name" value="P-loop containing nucleoside triphosphate hydrolases"/>
    <property type="match status" value="1"/>
</dbReference>
<evidence type="ECO:0000313" key="3">
    <source>
        <dbReference type="Proteomes" id="UP000229972"/>
    </source>
</evidence>
<sequence length="565" mass="65117">MEKNFGLRQQIEQVDNPEILKSTLFALLEKIDSLEKRLQYAGEQSEGNDNKIALISKKKDKLERIRHGLSELNERMEKPYVVSAELQAVKEVLDILAETGDCNSVILEGEPGTGKTQWAYSEVGQELQDGKDVTLVHVRVKDTMRAQDLLYSIDDVRRLSDAQAQAQVPEEIKNEAAVWKQRIMNGEIKPATDEEYKSFKSKMEAVVELGETAKDLDYINYVDLGPLGEAIYQSGKGKKVYLLIDEIEKGREELMTGILDEVENLTFTVGETGTVIKGNKKNLRIVITTNTEDSDKIPPSFRRRSLYHYIDYPGRADMAKIVKLNFPDIRKELLNYAISVFYQYHENSEIQKKPSTPELLAWIRVLTKEYDSEIPEDVPHREILLKYQEDQELEIGKINVEAEEQIKRQESEFPHYIHRALQGKKVFHLTNQLNSFHDQNKFSEFYAQLQNEGINFVTPYFEEKEERDNYGDWNNVQKCTRNFQVIIPGIEYLGDGYYVIPEDKIAFVKKVIDMQTEVLPAGQKFITIDEKSKNITKGKIDVDGQNYDACMADDGRVVINRQYKL</sequence>
<gene>
    <name evidence="2" type="ORF">COT93_00330</name>
</gene>
<dbReference type="AlphaFoldDB" id="A0A2H0V9S0"/>
<protein>
    <recommendedName>
        <fullName evidence="1">ATPase dynein-related AAA domain-containing protein</fullName>
    </recommendedName>
</protein>
<dbReference type="GO" id="GO:0016887">
    <property type="term" value="F:ATP hydrolysis activity"/>
    <property type="evidence" value="ECO:0007669"/>
    <property type="project" value="InterPro"/>
</dbReference>
<feature type="domain" description="ATPase dynein-related AAA" evidence="1">
    <location>
        <begin position="105"/>
        <end position="304"/>
    </location>
</feature>
<proteinExistence type="predicted"/>
<dbReference type="Pfam" id="PF07728">
    <property type="entry name" value="AAA_5"/>
    <property type="match status" value="1"/>
</dbReference>
<name>A0A2H0V9S0_9BACT</name>
<dbReference type="Proteomes" id="UP000229972">
    <property type="component" value="Unassembled WGS sequence"/>
</dbReference>
<evidence type="ECO:0000259" key="1">
    <source>
        <dbReference type="Pfam" id="PF07728"/>
    </source>
</evidence>
<accession>A0A2H0V9S0</accession>
<evidence type="ECO:0000313" key="2">
    <source>
        <dbReference type="EMBL" id="PIR95838.1"/>
    </source>
</evidence>
<comment type="caution">
    <text evidence="2">The sequence shown here is derived from an EMBL/GenBank/DDBJ whole genome shotgun (WGS) entry which is preliminary data.</text>
</comment>
<dbReference type="GO" id="GO:0005524">
    <property type="term" value="F:ATP binding"/>
    <property type="evidence" value="ECO:0007669"/>
    <property type="project" value="InterPro"/>
</dbReference>
<reference evidence="3" key="1">
    <citation type="submission" date="2017-09" db="EMBL/GenBank/DDBJ databases">
        <title>Depth-based differentiation of microbial function through sediment-hosted aquifers and enrichment of novel symbionts in the deep terrestrial subsurface.</title>
        <authorList>
            <person name="Probst A.J."/>
            <person name="Ladd B."/>
            <person name="Jarett J.K."/>
            <person name="Geller-Mcgrath D.E."/>
            <person name="Sieber C.M.K."/>
            <person name="Emerson J.B."/>
            <person name="Anantharaman K."/>
            <person name="Thomas B.C."/>
            <person name="Malmstrom R."/>
            <person name="Stieglmeier M."/>
            <person name="Klingl A."/>
            <person name="Woyke T."/>
            <person name="Ryan C.M."/>
            <person name="Banfield J.F."/>
        </authorList>
    </citation>
    <scope>NUCLEOTIDE SEQUENCE [LARGE SCALE GENOMIC DNA]</scope>
</reference>
<dbReference type="EMBL" id="PFAL01000004">
    <property type="protein sequence ID" value="PIR95838.1"/>
    <property type="molecule type" value="Genomic_DNA"/>
</dbReference>
<dbReference type="InterPro" id="IPR011704">
    <property type="entry name" value="ATPase_dyneun-rel_AAA"/>
</dbReference>
<dbReference type="Gene3D" id="3.40.50.300">
    <property type="entry name" value="P-loop containing nucleotide triphosphate hydrolases"/>
    <property type="match status" value="1"/>
</dbReference>
<organism evidence="2 3">
    <name type="scientific">Candidatus Falkowbacteria bacterium CG10_big_fil_rev_8_21_14_0_10_37_18</name>
    <dbReference type="NCBI Taxonomy" id="1974562"/>
    <lineage>
        <taxon>Bacteria</taxon>
        <taxon>Candidatus Falkowiibacteriota</taxon>
    </lineage>
</organism>
<dbReference type="InterPro" id="IPR027417">
    <property type="entry name" value="P-loop_NTPase"/>
</dbReference>